<dbReference type="SUPFAM" id="SSF52540">
    <property type="entry name" value="P-loop containing nucleoside triphosphate hydrolases"/>
    <property type="match status" value="1"/>
</dbReference>
<evidence type="ECO:0000313" key="4">
    <source>
        <dbReference type="EMBL" id="MBH8574034.1"/>
    </source>
</evidence>
<accession>A0A8J7I102</accession>
<dbReference type="AlphaFoldDB" id="A0A8J7I102"/>
<dbReference type="PANTHER" id="PTHR34383">
    <property type="entry name" value="POLYPHOSPHATE:AMP PHOSPHOTRANSFERASE-RELATED"/>
    <property type="match status" value="1"/>
</dbReference>
<dbReference type="Pfam" id="PF03976">
    <property type="entry name" value="PPK2"/>
    <property type="match status" value="1"/>
</dbReference>
<evidence type="ECO:0000256" key="2">
    <source>
        <dbReference type="ARBA" id="ARBA00022777"/>
    </source>
</evidence>
<dbReference type="PIRSF" id="PIRSF028756">
    <property type="entry name" value="PPK2_prd"/>
    <property type="match status" value="1"/>
</dbReference>
<dbReference type="Proteomes" id="UP000662314">
    <property type="component" value="Unassembled WGS sequence"/>
</dbReference>
<keyword evidence="1" id="KW-0808">Transferase</keyword>
<dbReference type="GO" id="GO:0008976">
    <property type="term" value="F:polyphosphate kinase activity"/>
    <property type="evidence" value="ECO:0007669"/>
    <property type="project" value="InterPro"/>
</dbReference>
<dbReference type="InterPro" id="IPR027417">
    <property type="entry name" value="P-loop_NTPase"/>
</dbReference>
<dbReference type="PANTHER" id="PTHR34383:SF3">
    <property type="entry name" value="POLYPHOSPHATE:AMP PHOSPHOTRANSFERASE"/>
    <property type="match status" value="1"/>
</dbReference>
<dbReference type="InterPro" id="IPR022300">
    <property type="entry name" value="PPK2-rel_1"/>
</dbReference>
<comment type="caution">
    <text evidence="4">The sequence shown here is derived from an EMBL/GenBank/DDBJ whole genome shotgun (WGS) entry which is preliminary data.</text>
</comment>
<dbReference type="Gene3D" id="3.40.50.300">
    <property type="entry name" value="P-loop containing nucleotide triphosphate hydrolases"/>
    <property type="match status" value="1"/>
</dbReference>
<keyword evidence="2 4" id="KW-0418">Kinase</keyword>
<proteinExistence type="predicted"/>
<keyword evidence="5" id="KW-1185">Reference proteome</keyword>
<name>A0A8J7I102_9NOST</name>
<reference evidence="4 5" key="1">
    <citation type="journal article" date="2021" name="Int. J. Syst. Evol. Microbiol.">
        <title>Amazonocrinis nigriterrae gen. nov., sp. nov., Atlanticothrix silvestris gen. nov., sp. nov. and Dendronalium phyllosphericum gen. nov., sp. nov., nostocacean cyanobacteria from Brazilian environments.</title>
        <authorList>
            <person name="Alvarenga D.O."/>
            <person name="Andreote A.P.D."/>
            <person name="Branco L.H.Z."/>
            <person name="Delbaje E."/>
            <person name="Cruz R.B."/>
            <person name="Varani A.M."/>
            <person name="Fiore M.F."/>
        </authorList>
    </citation>
    <scope>NUCLEOTIDE SEQUENCE [LARGE SCALE GENOMIC DNA]</scope>
    <source>
        <strain evidence="4 5">CENA369</strain>
    </source>
</reference>
<protein>
    <submittedName>
        <fullName evidence="4">Polyphosphate kinase 2 family protein</fullName>
    </submittedName>
</protein>
<dbReference type="RefSeq" id="WP_214432853.1">
    <property type="nucleotide sequence ID" value="NZ_CAWPUQ010000288.1"/>
</dbReference>
<feature type="domain" description="Polyphosphate kinase-2-related" evidence="3">
    <location>
        <begin position="33"/>
        <end position="263"/>
    </location>
</feature>
<sequence>MNHDAFIVVPGSEIYLKKNYDPAYKIDFTKKSDAASKLQINIEQIAKYQDILYAQNTYALLIIFQAMDAAGKDSTIKHVMSGVNPQGFQVFSFKAPSDEELDHDYLWRNMKALPERGRIGIFNRSYYEEVLVARVHQEILQKQQLPEKFKGNQIWKQRFEEINNFEKYLVNNGIVVLKFFLNVSKAEQKKRFLARIDSLEKNWKFSVSDARERGFWNDYMDAYEQVFNHTSTSWSPWYIVPADRKWFTRLVVSDIICTKLKELNLKYPTVSDEYKQQLVQAKQMLEQED</sequence>
<evidence type="ECO:0000313" key="5">
    <source>
        <dbReference type="Proteomes" id="UP000662314"/>
    </source>
</evidence>
<evidence type="ECO:0000256" key="1">
    <source>
        <dbReference type="ARBA" id="ARBA00022679"/>
    </source>
</evidence>
<gene>
    <name evidence="4" type="ORF">I8752_13570</name>
</gene>
<dbReference type="EMBL" id="JAECZA010000053">
    <property type="protein sequence ID" value="MBH8574034.1"/>
    <property type="molecule type" value="Genomic_DNA"/>
</dbReference>
<dbReference type="GO" id="GO:0006797">
    <property type="term" value="P:polyphosphate metabolic process"/>
    <property type="evidence" value="ECO:0007669"/>
    <property type="project" value="InterPro"/>
</dbReference>
<dbReference type="InterPro" id="IPR016898">
    <property type="entry name" value="Polyphosphate_phosphotransfera"/>
</dbReference>
<evidence type="ECO:0000259" key="3">
    <source>
        <dbReference type="Pfam" id="PF03976"/>
    </source>
</evidence>
<dbReference type="NCBIfam" id="TIGR03709">
    <property type="entry name" value="PPK2_rel_1"/>
    <property type="match status" value="1"/>
</dbReference>
<organism evidence="4 5">
    <name type="scientific">Dendronalium phyllosphericum CENA369</name>
    <dbReference type="NCBI Taxonomy" id="1725256"/>
    <lineage>
        <taxon>Bacteria</taxon>
        <taxon>Bacillati</taxon>
        <taxon>Cyanobacteriota</taxon>
        <taxon>Cyanophyceae</taxon>
        <taxon>Nostocales</taxon>
        <taxon>Nostocaceae</taxon>
        <taxon>Dendronalium</taxon>
        <taxon>Dendronalium phyllosphericum</taxon>
    </lineage>
</organism>
<dbReference type="InterPro" id="IPR022488">
    <property type="entry name" value="PPK2-related"/>
</dbReference>